<reference evidence="2 3" key="1">
    <citation type="journal article" date="2010" name="Appl. Environ. Microbiol.">
        <title>The genome sequence of the crenarchaeon Acidilobus saccharovorans supports a new order, Acidilobales, and suggests an important ecological role in terrestrial acidic hot springs.</title>
        <authorList>
            <person name="Mardanov A.V."/>
            <person name="Svetlitchnyi V.A."/>
            <person name="Beletsky A.V."/>
            <person name="Prokofeva M.I."/>
            <person name="Bonch-Osmolovskaya E.A."/>
            <person name="Ravin N.V."/>
            <person name="Skryabin K.G."/>
        </authorList>
    </citation>
    <scope>NUCLEOTIDE SEQUENCE [LARGE SCALE GENOMIC DNA]</scope>
    <source>
        <strain evidence="3">DSM 16705 / JCM 18335 / VKM B-2471 / 345-15</strain>
    </source>
</reference>
<dbReference type="HOGENOM" id="CLU_1232703_0_0_2"/>
<gene>
    <name evidence="2" type="ordered locus">ASAC_0884</name>
</gene>
<name>D9Q1V2_ACIS3</name>
<evidence type="ECO:0000313" key="3">
    <source>
        <dbReference type="Proteomes" id="UP000000346"/>
    </source>
</evidence>
<dbReference type="Proteomes" id="UP000000346">
    <property type="component" value="Chromosome"/>
</dbReference>
<dbReference type="STRING" id="666510.ASAC_0884"/>
<evidence type="ECO:0000256" key="1">
    <source>
        <dbReference type="SAM" id="Phobius"/>
    </source>
</evidence>
<keyword evidence="1" id="KW-0472">Membrane</keyword>
<accession>D9Q1V2</accession>
<keyword evidence="3" id="KW-1185">Reference proteome</keyword>
<dbReference type="AlphaFoldDB" id="D9Q1V2"/>
<evidence type="ECO:0000313" key="2">
    <source>
        <dbReference type="EMBL" id="ADL19290.1"/>
    </source>
</evidence>
<dbReference type="KEGG" id="asc:ASAC_0884"/>
<dbReference type="eggNOG" id="arCOG07264">
    <property type="taxonomic scope" value="Archaea"/>
</dbReference>
<feature type="transmembrane region" description="Helical" evidence="1">
    <location>
        <begin position="6"/>
        <end position="28"/>
    </location>
</feature>
<proteinExistence type="predicted"/>
<organism evidence="2 3">
    <name type="scientific">Acidilobus saccharovorans (strain DSM 16705 / JCM 18335 / VKM B-2471 / 345-15)</name>
    <dbReference type="NCBI Taxonomy" id="666510"/>
    <lineage>
        <taxon>Archaea</taxon>
        <taxon>Thermoproteota</taxon>
        <taxon>Thermoprotei</taxon>
        <taxon>Acidilobales</taxon>
        <taxon>Acidilobaceae</taxon>
        <taxon>Acidilobus</taxon>
    </lineage>
</organism>
<dbReference type="OrthoDB" id="378506at2157"/>
<dbReference type="GeneID" id="9499122"/>
<keyword evidence="1" id="KW-0812">Transmembrane</keyword>
<sequence>MIDLNLKVLAAVAAVIAIAVIGSLYYFIVIRHPATQPSSSTSLGQLLSAKPGAVNSSELSSLLGGNWTMLGNSSFVAVVNLKKGQLDVGYLNGTSKTLNLSNGLELIGPTGQANGGYPLWVTGYFYYSKVSPNTTYQLGIEVFRATNSTQINWTMSAVEGHFNIAPQTADGITYVVVQPYAPVYNITFVYASYRSTYLIIVISLSNASKGQLVQVTAAAAKSIG</sequence>
<keyword evidence="1" id="KW-1133">Transmembrane helix</keyword>
<dbReference type="InParanoid" id="D9Q1V2"/>
<dbReference type="RefSeq" id="WP_013266802.1">
    <property type="nucleotide sequence ID" value="NC_014374.1"/>
</dbReference>
<dbReference type="EMBL" id="CP001742">
    <property type="protein sequence ID" value="ADL19290.1"/>
    <property type="molecule type" value="Genomic_DNA"/>
</dbReference>
<protein>
    <submittedName>
        <fullName evidence="2">Uncharacterized protein</fullName>
    </submittedName>
</protein>